<dbReference type="Gene3D" id="1.20.1260.10">
    <property type="match status" value="1"/>
</dbReference>
<dbReference type="InterPro" id="IPR009040">
    <property type="entry name" value="Ferritin-like_diiron"/>
</dbReference>
<dbReference type="PANTHER" id="PTHR11431:SF127">
    <property type="entry name" value="BACTERIAL NON-HEME FERRITIN"/>
    <property type="match status" value="1"/>
</dbReference>
<comment type="function">
    <text evidence="7">Iron-storage protein.</text>
</comment>
<organism evidence="9 10">
    <name type="scientific">Eiseniibacteriota bacterium</name>
    <dbReference type="NCBI Taxonomy" id="2212470"/>
    <lineage>
        <taxon>Bacteria</taxon>
        <taxon>Candidatus Eiseniibacteriota</taxon>
    </lineage>
</organism>
<evidence type="ECO:0000256" key="7">
    <source>
        <dbReference type="RuleBase" id="RU361145"/>
    </source>
</evidence>
<accession>A0A956SGA8</accession>
<feature type="binding site" evidence="6">
    <location>
        <position position="50"/>
    </location>
    <ligand>
        <name>Fe cation</name>
        <dbReference type="ChEBI" id="CHEBI:24875"/>
        <label>1</label>
    </ligand>
</feature>
<dbReference type="CDD" id="cd01055">
    <property type="entry name" value="Nonheme_Ferritin"/>
    <property type="match status" value="1"/>
</dbReference>
<dbReference type="GO" id="GO:0006826">
    <property type="term" value="P:iron ion transport"/>
    <property type="evidence" value="ECO:0007669"/>
    <property type="project" value="InterPro"/>
</dbReference>
<comment type="caution">
    <text evidence="9">The sequence shown here is derived from an EMBL/GenBank/DDBJ whole genome shotgun (WGS) entry which is preliminary data.</text>
</comment>
<dbReference type="GO" id="GO:0005829">
    <property type="term" value="C:cytosol"/>
    <property type="evidence" value="ECO:0007669"/>
    <property type="project" value="TreeGrafter"/>
</dbReference>
<protein>
    <recommendedName>
        <fullName evidence="7">Ferritin</fullName>
        <ecNumber evidence="7">1.16.3.2</ecNumber>
    </recommendedName>
</protein>
<dbReference type="GO" id="GO:0004322">
    <property type="term" value="F:ferroxidase activity"/>
    <property type="evidence" value="ECO:0007669"/>
    <property type="project" value="TreeGrafter"/>
</dbReference>
<dbReference type="EMBL" id="JAGQHS010000085">
    <property type="protein sequence ID" value="MCA9757163.1"/>
    <property type="molecule type" value="Genomic_DNA"/>
</dbReference>
<dbReference type="InterPro" id="IPR009078">
    <property type="entry name" value="Ferritin-like_SF"/>
</dbReference>
<evidence type="ECO:0000256" key="4">
    <source>
        <dbReference type="ARBA" id="ARBA00023002"/>
    </source>
</evidence>
<keyword evidence="7" id="KW-0963">Cytoplasm</keyword>
<dbReference type="SUPFAM" id="SSF47240">
    <property type="entry name" value="Ferritin-like"/>
    <property type="match status" value="1"/>
</dbReference>
<dbReference type="FunFam" id="1.20.1260.10:FF:000001">
    <property type="entry name" value="Non-heme ferritin"/>
    <property type="match status" value="1"/>
</dbReference>
<feature type="binding site" evidence="6">
    <location>
        <position position="17"/>
    </location>
    <ligand>
        <name>Fe cation</name>
        <dbReference type="ChEBI" id="CHEBI:24875"/>
        <label>1</label>
    </ligand>
</feature>
<dbReference type="Pfam" id="PF00210">
    <property type="entry name" value="Ferritin"/>
    <property type="match status" value="1"/>
</dbReference>
<comment type="similarity">
    <text evidence="1 7">Belongs to the ferritin family. Prokaryotic subfamily.</text>
</comment>
<comment type="subcellular location">
    <subcellularLocation>
        <location evidence="7">Cytoplasm</location>
    </subcellularLocation>
</comment>
<feature type="binding site" evidence="6">
    <location>
        <position position="94"/>
    </location>
    <ligand>
        <name>Fe cation</name>
        <dbReference type="ChEBI" id="CHEBI:24875"/>
        <label>1</label>
    </ligand>
</feature>
<dbReference type="GO" id="GO:0008199">
    <property type="term" value="F:ferric iron binding"/>
    <property type="evidence" value="ECO:0007669"/>
    <property type="project" value="InterPro"/>
</dbReference>
<evidence type="ECO:0000256" key="2">
    <source>
        <dbReference type="ARBA" id="ARBA00022434"/>
    </source>
</evidence>
<proteinExistence type="inferred from homology"/>
<keyword evidence="4" id="KW-0560">Oxidoreductase</keyword>
<dbReference type="GO" id="GO:0008198">
    <property type="term" value="F:ferrous iron binding"/>
    <property type="evidence" value="ECO:0007669"/>
    <property type="project" value="TreeGrafter"/>
</dbReference>
<name>A0A956SGA8_UNCEI</name>
<evidence type="ECO:0000256" key="1">
    <source>
        <dbReference type="ARBA" id="ARBA00006950"/>
    </source>
</evidence>
<dbReference type="PANTHER" id="PTHR11431">
    <property type="entry name" value="FERRITIN"/>
    <property type="match status" value="1"/>
</dbReference>
<dbReference type="AlphaFoldDB" id="A0A956SGA8"/>
<dbReference type="Proteomes" id="UP000739538">
    <property type="component" value="Unassembled WGS sequence"/>
</dbReference>
<evidence type="ECO:0000313" key="9">
    <source>
        <dbReference type="EMBL" id="MCA9757163.1"/>
    </source>
</evidence>
<dbReference type="InterPro" id="IPR008331">
    <property type="entry name" value="Ferritin_DPS_dom"/>
</dbReference>
<dbReference type="EC" id="1.16.3.2" evidence="7"/>
<evidence type="ECO:0000313" key="10">
    <source>
        <dbReference type="Proteomes" id="UP000739538"/>
    </source>
</evidence>
<dbReference type="GO" id="GO:0006879">
    <property type="term" value="P:intracellular iron ion homeostasis"/>
    <property type="evidence" value="ECO:0007669"/>
    <property type="project" value="UniProtKB-KW"/>
</dbReference>
<dbReference type="InterPro" id="IPR041719">
    <property type="entry name" value="Ferritin_prok"/>
</dbReference>
<feature type="binding site" evidence="6">
    <location>
        <position position="127"/>
    </location>
    <ligand>
        <name>Fe cation</name>
        <dbReference type="ChEBI" id="CHEBI:24875"/>
        <label>1</label>
    </ligand>
</feature>
<evidence type="ECO:0000256" key="6">
    <source>
        <dbReference type="PIRSR" id="PIRSR601519-1"/>
    </source>
</evidence>
<reference evidence="9" key="2">
    <citation type="journal article" date="2021" name="Microbiome">
        <title>Successional dynamics and alternative stable states in a saline activated sludge microbial community over 9 years.</title>
        <authorList>
            <person name="Wang Y."/>
            <person name="Ye J."/>
            <person name="Ju F."/>
            <person name="Liu L."/>
            <person name="Boyd J.A."/>
            <person name="Deng Y."/>
            <person name="Parks D.H."/>
            <person name="Jiang X."/>
            <person name="Yin X."/>
            <person name="Woodcroft B.J."/>
            <person name="Tyson G.W."/>
            <person name="Hugenholtz P."/>
            <person name="Polz M.F."/>
            <person name="Zhang T."/>
        </authorList>
    </citation>
    <scope>NUCLEOTIDE SEQUENCE</scope>
    <source>
        <strain evidence="9">HKST-UBA02</strain>
    </source>
</reference>
<feature type="domain" description="Ferritin-like diiron" evidence="8">
    <location>
        <begin position="1"/>
        <end position="145"/>
    </location>
</feature>
<comment type="catalytic activity">
    <reaction evidence="7">
        <text>4 Fe(2+) + O2 + 6 H2O = 4 iron(III) oxide-hydroxide + 12 H(+)</text>
        <dbReference type="Rhea" id="RHEA:11972"/>
        <dbReference type="ChEBI" id="CHEBI:15377"/>
        <dbReference type="ChEBI" id="CHEBI:15378"/>
        <dbReference type="ChEBI" id="CHEBI:15379"/>
        <dbReference type="ChEBI" id="CHEBI:29033"/>
        <dbReference type="ChEBI" id="CHEBI:78619"/>
        <dbReference type="EC" id="1.16.3.2"/>
    </reaction>
</comment>
<dbReference type="InterPro" id="IPR001519">
    <property type="entry name" value="Ferritin"/>
</dbReference>
<dbReference type="InterPro" id="IPR012347">
    <property type="entry name" value="Ferritin-like"/>
</dbReference>
<evidence type="ECO:0000256" key="5">
    <source>
        <dbReference type="ARBA" id="ARBA00023004"/>
    </source>
</evidence>
<gene>
    <name evidence="9" type="ORF">KDA27_15265</name>
</gene>
<keyword evidence="3 6" id="KW-0479">Metal-binding</keyword>
<dbReference type="PROSITE" id="PS50905">
    <property type="entry name" value="FERRITIN_LIKE"/>
    <property type="match status" value="1"/>
</dbReference>
<keyword evidence="2 7" id="KW-0409">Iron storage</keyword>
<reference evidence="9" key="1">
    <citation type="submission" date="2020-04" db="EMBL/GenBank/DDBJ databases">
        <authorList>
            <person name="Zhang T."/>
        </authorList>
    </citation>
    <scope>NUCLEOTIDE SEQUENCE</scope>
    <source>
        <strain evidence="9">HKST-UBA02</strain>
    </source>
</reference>
<dbReference type="GO" id="GO:0042802">
    <property type="term" value="F:identical protein binding"/>
    <property type="evidence" value="ECO:0007669"/>
    <property type="project" value="UniProtKB-ARBA"/>
</dbReference>
<sequence>MPSQAMLNLFNSQIDMELFSSNQYRQMGAWCESKGLLGCARFLVQQAEEELDHMRKMIDFVHERGEMVVMGALDAPRHQFDDLVQVFRSGLDHEKKVTASIHAMAEQALSEKDFATFNFLQWFVAEQVEEEALFQAILDRMALIGSDDRGLFFIDQEIPTMRPARPAN</sequence>
<keyword evidence="5 6" id="KW-0408">Iron</keyword>
<evidence type="ECO:0000256" key="3">
    <source>
        <dbReference type="ARBA" id="ARBA00022723"/>
    </source>
</evidence>
<feature type="binding site" evidence="6">
    <location>
        <position position="53"/>
    </location>
    <ligand>
        <name>Fe cation</name>
        <dbReference type="ChEBI" id="CHEBI:24875"/>
        <label>1</label>
    </ligand>
</feature>
<evidence type="ECO:0000259" key="8">
    <source>
        <dbReference type="PROSITE" id="PS50905"/>
    </source>
</evidence>